<gene>
    <name evidence="4" type="ORF">LY71_10544</name>
</gene>
<accession>A0A2T0TVC5</accession>
<comment type="caution">
    <text evidence="4">The sequence shown here is derived from an EMBL/GenBank/DDBJ whole genome shotgun (WGS) entry which is preliminary data.</text>
</comment>
<dbReference type="InterPro" id="IPR017520">
    <property type="entry name" value="CHP03086"/>
</dbReference>
<dbReference type="CDD" id="cd01292">
    <property type="entry name" value="metallo-dependent_hydrolases"/>
    <property type="match status" value="1"/>
</dbReference>
<keyword evidence="5" id="KW-1185">Reference proteome</keyword>
<feature type="domain" description="Mycothiol-dependent maleylpyruvate isomerase metal-binding" evidence="3">
    <location>
        <begin position="369"/>
        <end position="485"/>
    </location>
</feature>
<name>A0A2T0TVC5_9ACTN</name>
<feature type="region of interest" description="Disordered" evidence="1">
    <location>
        <begin position="1"/>
        <end position="22"/>
    </location>
</feature>
<dbReference type="InterPro" id="IPR032466">
    <property type="entry name" value="Metal_Hydrolase"/>
</dbReference>
<evidence type="ECO:0000313" key="5">
    <source>
        <dbReference type="Proteomes" id="UP000239210"/>
    </source>
</evidence>
<dbReference type="InterPro" id="IPR034660">
    <property type="entry name" value="DinB/YfiT-like"/>
</dbReference>
<dbReference type="Gene3D" id="3.20.20.140">
    <property type="entry name" value="Metal-dependent hydrolases"/>
    <property type="match status" value="1"/>
</dbReference>
<reference evidence="4 5" key="1">
    <citation type="submission" date="2018-03" db="EMBL/GenBank/DDBJ databases">
        <title>Genomic Encyclopedia of Archaeal and Bacterial Type Strains, Phase II (KMG-II): from individual species to whole genera.</title>
        <authorList>
            <person name="Goeker M."/>
        </authorList>
    </citation>
    <scope>NUCLEOTIDE SEQUENCE [LARGE SCALE GENOMIC DNA]</scope>
    <source>
        <strain evidence="4 5">DSM 45416</strain>
    </source>
</reference>
<dbReference type="Pfam" id="PF04909">
    <property type="entry name" value="Amidohydro_2"/>
    <property type="match status" value="1"/>
</dbReference>
<feature type="domain" description="Amidohydrolase-related" evidence="2">
    <location>
        <begin position="127"/>
        <end position="347"/>
    </location>
</feature>
<protein>
    <submittedName>
        <fullName evidence="4">Uncharacterized protein (TIGR03086 family)</fullName>
    </submittedName>
</protein>
<dbReference type="Pfam" id="PF11716">
    <property type="entry name" value="MDMPI_N"/>
    <property type="match status" value="1"/>
</dbReference>
<sequence>MPASTNAGLPLEWVSPAGERTPSGRVRYRGSLAAADRPLSLHLGFDGSEPPFLDVAMEREEDGSWTAEVPDTDGHILLDCAVSTAEDDWDNNGGADFRLWIGLDPVDAHVHARTRGSDSMGFQSLRTALASGGMTHALVSWQDNAFIDEVTAGVPWLTRLVWVSPGGPGPDDVRRRLSGGAVGLKLHPTYDEYPADAPGLDPFLQAAADAGVPVAVHTAPGPSDPDLVRRLAERFPQVPFVLYHTFLGPEEGRRRAARHAQQLPNLHLETSWCRSAEVRRLIDEVGAERVLFGSDAATDGPVHFVRSPPNIEMTENYNESLLVLARQLPAPTLRALLQDNTRRLFGLAGPRPGEEPTPTADVHQLFVDALQQAERVVGRVGRDQFPLSTPCTEWDVQALLGHLLATVRRAERVAGGRSVESVPQVAAVDPRGGWASRFRAATAKARHAWDAAAPADVVAPWGMLPGPVGLSGFVLELVVHTHDLALSTDYPDPLDQRLATAALRITERLLPTTLRGTGSAFAAPQAVPDGADAYARLSAFLGRAPR</sequence>
<dbReference type="EMBL" id="PVTG01000005">
    <property type="protein sequence ID" value="PRY49600.1"/>
    <property type="molecule type" value="Genomic_DNA"/>
</dbReference>
<evidence type="ECO:0000313" key="4">
    <source>
        <dbReference type="EMBL" id="PRY49600.1"/>
    </source>
</evidence>
<organism evidence="4 5">
    <name type="scientific">Geodermatophilus tzadiensis</name>
    <dbReference type="NCBI Taxonomy" id="1137988"/>
    <lineage>
        <taxon>Bacteria</taxon>
        <taxon>Bacillati</taxon>
        <taxon>Actinomycetota</taxon>
        <taxon>Actinomycetes</taxon>
        <taxon>Geodermatophilales</taxon>
        <taxon>Geodermatophilaceae</taxon>
        <taxon>Geodermatophilus</taxon>
    </lineage>
</organism>
<dbReference type="InterPro" id="IPR024344">
    <property type="entry name" value="MDMPI_metal-binding"/>
</dbReference>
<dbReference type="Proteomes" id="UP000239210">
    <property type="component" value="Unassembled WGS sequence"/>
</dbReference>
<dbReference type="InterPro" id="IPR006680">
    <property type="entry name" value="Amidohydro-rel"/>
</dbReference>
<dbReference type="RefSeq" id="WP_146146086.1">
    <property type="nucleotide sequence ID" value="NZ_PVTG01000005.1"/>
</dbReference>
<evidence type="ECO:0000259" key="3">
    <source>
        <dbReference type="Pfam" id="PF11716"/>
    </source>
</evidence>
<dbReference type="AlphaFoldDB" id="A0A2T0TVC5"/>
<dbReference type="GO" id="GO:0046872">
    <property type="term" value="F:metal ion binding"/>
    <property type="evidence" value="ECO:0007669"/>
    <property type="project" value="InterPro"/>
</dbReference>
<evidence type="ECO:0000256" key="1">
    <source>
        <dbReference type="SAM" id="MobiDB-lite"/>
    </source>
</evidence>
<dbReference type="NCBIfam" id="TIGR03083">
    <property type="entry name" value="maleylpyruvate isomerase family mycothiol-dependent enzyme"/>
    <property type="match status" value="1"/>
</dbReference>
<dbReference type="GO" id="GO:0016787">
    <property type="term" value="F:hydrolase activity"/>
    <property type="evidence" value="ECO:0007669"/>
    <property type="project" value="InterPro"/>
</dbReference>
<evidence type="ECO:0000259" key="2">
    <source>
        <dbReference type="Pfam" id="PF04909"/>
    </source>
</evidence>
<dbReference type="SUPFAM" id="SSF51556">
    <property type="entry name" value="Metallo-dependent hydrolases"/>
    <property type="match status" value="1"/>
</dbReference>
<dbReference type="SUPFAM" id="SSF109854">
    <property type="entry name" value="DinB/YfiT-like putative metalloenzymes"/>
    <property type="match status" value="1"/>
</dbReference>
<dbReference type="InterPro" id="IPR017517">
    <property type="entry name" value="Maleyloyr_isom"/>
</dbReference>
<proteinExistence type="predicted"/>
<dbReference type="OrthoDB" id="5185819at2"/>
<dbReference type="NCBIfam" id="TIGR03086">
    <property type="entry name" value="TIGR03086 family metal-binding protein"/>
    <property type="match status" value="1"/>
</dbReference>